<evidence type="ECO:0000256" key="2">
    <source>
        <dbReference type="ARBA" id="ARBA00022771"/>
    </source>
</evidence>
<dbReference type="GO" id="GO:0003677">
    <property type="term" value="F:DNA binding"/>
    <property type="evidence" value="ECO:0007669"/>
    <property type="project" value="UniProtKB-UniRule"/>
</dbReference>
<feature type="compositionally biased region" description="Low complexity" evidence="6">
    <location>
        <begin position="161"/>
        <end position="173"/>
    </location>
</feature>
<dbReference type="PROSITE" id="PS50950">
    <property type="entry name" value="ZF_THAP"/>
    <property type="match status" value="1"/>
</dbReference>
<proteinExistence type="predicted"/>
<comment type="caution">
    <text evidence="8">The sequence shown here is derived from an EMBL/GenBank/DDBJ whole genome shotgun (WGS) entry which is preliminary data.</text>
</comment>
<feature type="region of interest" description="Disordered" evidence="6">
    <location>
        <begin position="159"/>
        <end position="179"/>
    </location>
</feature>
<accession>A0AAV7I908</accession>
<name>A0AAV7I908_COTGL</name>
<evidence type="ECO:0000313" key="9">
    <source>
        <dbReference type="Proteomes" id="UP000826195"/>
    </source>
</evidence>
<evidence type="ECO:0000256" key="1">
    <source>
        <dbReference type="ARBA" id="ARBA00022723"/>
    </source>
</evidence>
<keyword evidence="9" id="KW-1185">Reference proteome</keyword>
<dbReference type="Proteomes" id="UP000826195">
    <property type="component" value="Unassembled WGS sequence"/>
</dbReference>
<evidence type="ECO:0000256" key="5">
    <source>
        <dbReference type="PROSITE-ProRule" id="PRU00309"/>
    </source>
</evidence>
<evidence type="ECO:0000256" key="6">
    <source>
        <dbReference type="SAM" id="MobiDB-lite"/>
    </source>
</evidence>
<reference evidence="8 9" key="1">
    <citation type="journal article" date="2021" name="J. Hered.">
        <title>A chromosome-level genome assembly of the parasitoid wasp, Cotesia glomerata (Hymenoptera: Braconidae).</title>
        <authorList>
            <person name="Pinto B.J."/>
            <person name="Weis J.J."/>
            <person name="Gamble T."/>
            <person name="Ode P.J."/>
            <person name="Paul R."/>
            <person name="Zaspel J.M."/>
        </authorList>
    </citation>
    <scope>NUCLEOTIDE SEQUENCE [LARGE SCALE GENOMIC DNA]</scope>
    <source>
        <strain evidence="8">CgM1</strain>
    </source>
</reference>
<keyword evidence="4 5" id="KW-0238">DNA-binding</keyword>
<dbReference type="AlphaFoldDB" id="A0AAV7I908"/>
<evidence type="ECO:0000259" key="7">
    <source>
        <dbReference type="PROSITE" id="PS50950"/>
    </source>
</evidence>
<evidence type="ECO:0000256" key="3">
    <source>
        <dbReference type="ARBA" id="ARBA00022833"/>
    </source>
</evidence>
<dbReference type="SMART" id="SM00980">
    <property type="entry name" value="THAP"/>
    <property type="match status" value="1"/>
</dbReference>
<evidence type="ECO:0000256" key="4">
    <source>
        <dbReference type="ARBA" id="ARBA00023125"/>
    </source>
</evidence>
<dbReference type="GO" id="GO:0008270">
    <property type="term" value="F:zinc ion binding"/>
    <property type="evidence" value="ECO:0007669"/>
    <property type="project" value="UniProtKB-KW"/>
</dbReference>
<dbReference type="EMBL" id="JAHXZJ010002237">
    <property type="protein sequence ID" value="KAH0546660.1"/>
    <property type="molecule type" value="Genomic_DNA"/>
</dbReference>
<dbReference type="InterPro" id="IPR006612">
    <property type="entry name" value="THAP_Znf"/>
</dbReference>
<keyword evidence="2 5" id="KW-0863">Zinc-finger</keyword>
<organism evidence="8 9">
    <name type="scientific">Cotesia glomerata</name>
    <name type="common">Lepidopteran parasitic wasp</name>
    <name type="synonym">Apanteles glomeratus</name>
    <dbReference type="NCBI Taxonomy" id="32391"/>
    <lineage>
        <taxon>Eukaryota</taxon>
        <taxon>Metazoa</taxon>
        <taxon>Ecdysozoa</taxon>
        <taxon>Arthropoda</taxon>
        <taxon>Hexapoda</taxon>
        <taxon>Insecta</taxon>
        <taxon>Pterygota</taxon>
        <taxon>Neoptera</taxon>
        <taxon>Endopterygota</taxon>
        <taxon>Hymenoptera</taxon>
        <taxon>Apocrita</taxon>
        <taxon>Ichneumonoidea</taxon>
        <taxon>Braconidae</taxon>
        <taxon>Microgastrinae</taxon>
        <taxon>Cotesia</taxon>
    </lineage>
</organism>
<dbReference type="SUPFAM" id="SSF57716">
    <property type="entry name" value="Glucocorticoid receptor-like (DNA-binding domain)"/>
    <property type="match status" value="1"/>
</dbReference>
<sequence length="238" mass="26923">MTRNCAVKSCGHRQGSKIKDGCTFSKFPKDVDWCRRLIQAVGDHDLLGLSLKIISKDRFVCSCHFNNDDYSITKSKKQIKPSDVPVKFPSNIVPLNDDKILEFPPNTNRIIPRMPLNPNNCKLSFTRDGPLIPISDLAKLQDKPMILQQQRLTDDLSSQIPSFASSPLSPSKSQIAEKSPSRRFLMGLDNCSENNLNEKSNACLKRRWKSCNDTPTSSKQTEIEMWNKENMALETPPK</sequence>
<evidence type="ECO:0000313" key="8">
    <source>
        <dbReference type="EMBL" id="KAH0546660.1"/>
    </source>
</evidence>
<feature type="domain" description="THAP-type" evidence="7">
    <location>
        <begin position="1"/>
        <end position="88"/>
    </location>
</feature>
<dbReference type="Pfam" id="PF05485">
    <property type="entry name" value="THAP"/>
    <property type="match status" value="1"/>
</dbReference>
<keyword evidence="3" id="KW-0862">Zinc</keyword>
<protein>
    <recommendedName>
        <fullName evidence="7">THAP-type domain-containing protein</fullName>
    </recommendedName>
</protein>
<keyword evidence="1" id="KW-0479">Metal-binding</keyword>
<gene>
    <name evidence="8" type="ORF">KQX54_013147</name>
</gene>